<feature type="compositionally biased region" description="Polar residues" evidence="10">
    <location>
        <begin position="2351"/>
        <end position="2362"/>
    </location>
</feature>
<evidence type="ECO:0000313" key="12">
    <source>
        <dbReference type="EMBL" id="KAF9331867.1"/>
    </source>
</evidence>
<reference evidence="12" key="1">
    <citation type="journal article" date="2020" name="Fungal Divers.">
        <title>Resolving the Mortierellaceae phylogeny through synthesis of multi-gene phylogenetics and phylogenomics.</title>
        <authorList>
            <person name="Vandepol N."/>
            <person name="Liber J."/>
            <person name="Desiro A."/>
            <person name="Na H."/>
            <person name="Kennedy M."/>
            <person name="Barry K."/>
            <person name="Grigoriev I.V."/>
            <person name="Miller A.N."/>
            <person name="O'Donnell K."/>
            <person name="Stajich J.E."/>
            <person name="Bonito G."/>
        </authorList>
    </citation>
    <scope>NUCLEOTIDE SEQUENCE</scope>
    <source>
        <strain evidence="12">NVP1</strain>
    </source>
</reference>
<organism evidence="12 13">
    <name type="scientific">Podila minutissima</name>
    <dbReference type="NCBI Taxonomy" id="64525"/>
    <lineage>
        <taxon>Eukaryota</taxon>
        <taxon>Fungi</taxon>
        <taxon>Fungi incertae sedis</taxon>
        <taxon>Mucoromycota</taxon>
        <taxon>Mortierellomycotina</taxon>
        <taxon>Mortierellomycetes</taxon>
        <taxon>Mortierellales</taxon>
        <taxon>Mortierellaceae</taxon>
        <taxon>Podila</taxon>
    </lineage>
</organism>
<dbReference type="Proteomes" id="UP000696485">
    <property type="component" value="Unassembled WGS sequence"/>
</dbReference>
<feature type="region of interest" description="Disordered" evidence="10">
    <location>
        <begin position="1377"/>
        <end position="1437"/>
    </location>
</feature>
<evidence type="ECO:0000313" key="13">
    <source>
        <dbReference type="Proteomes" id="UP000696485"/>
    </source>
</evidence>
<dbReference type="InterPro" id="IPR027417">
    <property type="entry name" value="P-loop_NTPase"/>
</dbReference>
<dbReference type="InterPro" id="IPR044986">
    <property type="entry name" value="KIF15/KIN-12"/>
</dbReference>
<feature type="coiled-coil region" evidence="9">
    <location>
        <begin position="1629"/>
        <end position="1747"/>
    </location>
</feature>
<feature type="compositionally biased region" description="Polar residues" evidence="10">
    <location>
        <begin position="114"/>
        <end position="131"/>
    </location>
</feature>
<dbReference type="GO" id="GO:0006351">
    <property type="term" value="P:DNA-templated transcription"/>
    <property type="evidence" value="ECO:0007669"/>
    <property type="project" value="InterPro"/>
</dbReference>
<feature type="coiled-coil region" evidence="9">
    <location>
        <begin position="1443"/>
        <end position="1505"/>
    </location>
</feature>
<evidence type="ECO:0000256" key="7">
    <source>
        <dbReference type="ARBA" id="ARBA00034488"/>
    </source>
</evidence>
<feature type="region of interest" description="Disordered" evidence="10">
    <location>
        <begin position="2317"/>
        <end position="2538"/>
    </location>
</feature>
<dbReference type="Pfam" id="PF00225">
    <property type="entry name" value="Kinesin"/>
    <property type="match status" value="1"/>
</dbReference>
<accession>A0A9P5SN74</accession>
<comment type="caution">
    <text evidence="12">The sequence shown here is derived from an EMBL/GenBank/DDBJ whole genome shotgun (WGS) entry which is preliminary data.</text>
</comment>
<dbReference type="Pfam" id="PF04082">
    <property type="entry name" value="Fungal_trans"/>
    <property type="match status" value="1"/>
</dbReference>
<dbReference type="InterPro" id="IPR019821">
    <property type="entry name" value="Kinesin_motor_CS"/>
</dbReference>
<feature type="binding site" evidence="8">
    <location>
        <begin position="884"/>
        <end position="891"/>
    </location>
    <ligand>
        <name>ATP</name>
        <dbReference type="ChEBI" id="CHEBI:30616"/>
    </ligand>
</feature>
<feature type="compositionally biased region" description="Low complexity" evidence="10">
    <location>
        <begin position="2412"/>
        <end position="2423"/>
    </location>
</feature>
<dbReference type="PANTHER" id="PTHR37739">
    <property type="entry name" value="KINESIN-LIKE PROTEIN KIN-12D"/>
    <property type="match status" value="1"/>
</dbReference>
<protein>
    <submittedName>
        <fullName evidence="12">Kinesin-like protein kif15</fullName>
    </submittedName>
</protein>
<dbReference type="GO" id="GO:0005524">
    <property type="term" value="F:ATP binding"/>
    <property type="evidence" value="ECO:0007669"/>
    <property type="project" value="UniProtKB-UniRule"/>
</dbReference>
<evidence type="ECO:0000256" key="2">
    <source>
        <dbReference type="ARBA" id="ARBA00022741"/>
    </source>
</evidence>
<feature type="region of interest" description="Disordered" evidence="10">
    <location>
        <begin position="43"/>
        <end position="147"/>
    </location>
</feature>
<keyword evidence="4 9" id="KW-0175">Coiled coil</keyword>
<keyword evidence="6" id="KW-0539">Nucleus</keyword>
<dbReference type="PROSITE" id="PS00411">
    <property type="entry name" value="KINESIN_MOTOR_1"/>
    <property type="match status" value="1"/>
</dbReference>
<evidence type="ECO:0000256" key="5">
    <source>
        <dbReference type="ARBA" id="ARBA00023175"/>
    </source>
</evidence>
<keyword evidence="5 8" id="KW-0505">Motor protein</keyword>
<dbReference type="SMART" id="SM00129">
    <property type="entry name" value="KISc"/>
    <property type="match status" value="1"/>
</dbReference>
<evidence type="ECO:0000256" key="1">
    <source>
        <dbReference type="ARBA" id="ARBA00022701"/>
    </source>
</evidence>
<feature type="coiled-coil region" evidence="9">
    <location>
        <begin position="2011"/>
        <end position="2139"/>
    </location>
</feature>
<evidence type="ECO:0000256" key="3">
    <source>
        <dbReference type="ARBA" id="ARBA00022840"/>
    </source>
</evidence>
<feature type="region of interest" description="Disordered" evidence="10">
    <location>
        <begin position="1922"/>
        <end position="1949"/>
    </location>
</feature>
<feature type="domain" description="Kinesin motor" evidence="11">
    <location>
        <begin position="793"/>
        <end position="1119"/>
    </location>
</feature>
<feature type="compositionally biased region" description="Low complexity" evidence="10">
    <location>
        <begin position="2390"/>
        <end position="2405"/>
    </location>
</feature>
<feature type="compositionally biased region" description="Basic residues" evidence="10">
    <location>
        <begin position="573"/>
        <end position="582"/>
    </location>
</feature>
<keyword evidence="1" id="KW-0493">Microtubule</keyword>
<feature type="compositionally biased region" description="Polar residues" evidence="10">
    <location>
        <begin position="74"/>
        <end position="99"/>
    </location>
</feature>
<feature type="coiled-coil region" evidence="9">
    <location>
        <begin position="1535"/>
        <end position="1586"/>
    </location>
</feature>
<feature type="compositionally biased region" description="Basic and acidic residues" evidence="10">
    <location>
        <begin position="100"/>
        <end position="112"/>
    </location>
</feature>
<feature type="compositionally biased region" description="Low complexity" evidence="10">
    <location>
        <begin position="56"/>
        <end position="73"/>
    </location>
</feature>
<evidence type="ECO:0000256" key="6">
    <source>
        <dbReference type="ARBA" id="ARBA00023242"/>
    </source>
</evidence>
<dbReference type="CDD" id="cd12148">
    <property type="entry name" value="fungal_TF_MHR"/>
    <property type="match status" value="1"/>
</dbReference>
<dbReference type="EMBL" id="JAAAUY010000297">
    <property type="protein sequence ID" value="KAF9331867.1"/>
    <property type="molecule type" value="Genomic_DNA"/>
</dbReference>
<feature type="compositionally biased region" description="Low complexity" evidence="10">
    <location>
        <begin position="2435"/>
        <end position="2446"/>
    </location>
</feature>
<feature type="compositionally biased region" description="Low complexity" evidence="10">
    <location>
        <begin position="2467"/>
        <end position="2485"/>
    </location>
</feature>
<dbReference type="GO" id="GO:0003677">
    <property type="term" value="F:DNA binding"/>
    <property type="evidence" value="ECO:0007669"/>
    <property type="project" value="InterPro"/>
</dbReference>
<sequence length="2565" mass="288818">MPRKKARSEVEILEARLESIESAYSERLKQMEDLLNRVMPGVSAQELSSGIIPQPTGSASGSNTGSTSKTTPSENISGASTKAVSSTAGTKRSSPSTTDPSERHVPNLERHRSTTLSMGSPTSSIASSLKSSPEIDDESRNDGDPGGLAATMDKLRLFDASLYYGKGSIFFTSTDKNHFWDEEISFDVHDVHDIEIPPEATIMPPVEAIDMLFDIYYSAMLMAADLGLHRKCDRWIPDKQVQETRKRVFWCVYAMDSITASITGRRPLIDDNEIDVPMLAPITGEGEVEYSNALFLIHVCKLWRIFRNVKRYIFNAVEVQEMVPGSLPKSYEQQLIQWQLQLPAVLRFSFDVKPDDMAAMYNARAGKLLMLYESTLIMLHKPYLTSGAHVEHQHDRSRDICIKAASKITDMNRILNTTYIRTFDITGVPEYAIVNAVRIQVMYMNSDDPSIAEVNTHNFDYLMTFFLEYYSSPRANYDEQTINCILTFFDEFMHSVKGLSDSAVHMCECAIKNLALAKRARINSSRQHGGVVAERDPRNLSKLVRIGKEEHERELAWSASSPSSPHQRDMNSVKKRHSHKPHQSGGGQHRESPGKHSPYQPNEDVLDSASSTTAKSDTHVVHSGLEGYLHPGKFQKVSQYVGPFGGPEVMESLNIYQTSNAILNQPPTSNLFSMPMTANMMSSPVDMYHHSIPVQSNDQQQGQQQQQQQQQFFGQVNGQSIDTMNAFDPSFWNDLPASAFQADAQILNQNIMEGSLGQQDTNMAITQGGSNAMPEGDNPMFGHPELWSGPSEHVKVYVRVRPPNEREQATELAQAPLSQGVISTVNIIHPNQVVITGPNKNDTSFMYDCVGAETTTQEQVFNDVGRSIVEQCVRGYNGTIFAYGQTGSGKTYTMQGPTSIISVGNHPLRGIIPRCLEYLFELIATEEQMDSSVKYLCKASYIEIYNEAIFDLLDSSATSRSIREDIKRGLFEQGAYSRHTSATAMNAESSRSHTVLTLTIQSMALVDGINHIRESRFNLVDLAGSERQKLANTEGQRLKEAGNINKSLSCLGSVINALGEIAAGHSRYVHYRDSRLTFLLKDSLGGNSNTFIVANISPSALCYQESLSTLRFAQRAKMIKNKAVVNEDIQGNVNELRAEIQRLKAELALERPGGVEDKTVTNKLLLETLTRLRTEQAEHATTAQKAYQLDDACKAREKQVQSANLVTKFKESALLAYRKGNTSSAFESEKAALREEVSQLKRQLDFHPETLKVKAENMSLREMLQKYEKYQAGLEEQEEAQKKNKEYFHNLSSKIIEQEEELDTLRLELQTLRARHGTATPFDITEDIDFPKIEGIDDLMQESPPKVQDGYRRFSSDVKSLFQRVTKSRQAEYRRLSGNLGLGKPGQSLLDSDIEAKTPSSGSTVRSRRSGPWLDETDGGSGENLSDSISAKSTMHSDDTVEMTLLKRDIDRLKDENSVLAEDKIKIEEEVADKEFQLMTMEKCLEEATSQAELYGQQLQESQANCVALDEKVVQLCKEQGEHMELMETMRQESLQQEQNMVQQRQALIQNEQELSRVRQSLQEVEQQLQAKTRALECRARDLEESRQRVVDIQKQYDAQVESNMKRTKDFQERESGWDETNAELVKTKEMLKQERVKSQGARNDLEKAHQQLQQEFDRLREDKQKLEETEVALKRSHEDMLAQKQMTVESHSKVSEELQQLQRELETQTQERDVLRQNLAKANKEIEEISLRYQETQQNLNSKAEQSSHTMQALDKLVEQQKAMEDKHSLEVEEMAKRQQEAETALQASQRSLASREEELQTLRDQAQEQDRALMEARESLGESIDRVEKVTLVKEELEEELTEAKELHRAATVDRDTLKARLEAQLEDAKSKLKKLESSVEDQKNELIQMNLSMERVRWEKEQLESARCELRDKVSEGSRKIGETEQKLEQAREARRAQEEEHRAMQEELEVQLSKARTDLSIKTSENQLLEEYRNKFRELKAQFADLGPAVTERQQQGFHERDVLRVMELEKLRAERDEARIRAEQKEAQLALAQELNEQHLENTNQGTAKIAEEIEKRLQEVEAQRQKAEKEVEQALESVRKRTVEVQVLEMESMQQTEKIQSLEQSLDAERTRIAKLEGALAEKQQSLEEEKMLRDGQDEEVEATKQKLKQEHLVAQRQLLMKMKVEQQEQVRRQELAQHGKTMALMEGLATENGKLMEQVRDLGMVNERMMKHQNSKQKLQYHVKIKQENNELRIENQRLMYKAIELEERLGNKENVESLRKQVREMHGNSSYQHGSLVDLPSTDLFVETNFGDDDEDPVKMEFDRADSYEVSMPRSTSGTPPASSSAPSITSASPAKSVKSESGRPQPTRASNVTSRKRTAAVASSTVGGDGAGTTTYRKRFASVAPTSSTSTTVRPRAISVAPTSSSSVTMTTSTADIPLGPRARAKAASEAAFAASKVMGRHRSATPGPVMRGTTPLPSSSSSSSSSSKPVVSKPVAATSSEAKPRFQRVTQAAANRTIHADQLRGARGGGVTKPVMSRPVSASGSGRMNQVMLEALKEGTKETKRVANDEDKTES</sequence>
<dbReference type="Gene3D" id="3.40.850.10">
    <property type="entry name" value="Kinesin motor domain"/>
    <property type="match status" value="1"/>
</dbReference>
<feature type="compositionally biased region" description="Low complexity" evidence="10">
    <location>
        <begin position="2323"/>
        <end position="2345"/>
    </location>
</feature>
<dbReference type="GO" id="GO:0005874">
    <property type="term" value="C:microtubule"/>
    <property type="evidence" value="ECO:0007669"/>
    <property type="project" value="UniProtKB-KW"/>
</dbReference>
<dbReference type="InterPro" id="IPR036961">
    <property type="entry name" value="Kinesin_motor_dom_sf"/>
</dbReference>
<evidence type="ECO:0000256" key="9">
    <source>
        <dbReference type="SAM" id="Coils"/>
    </source>
</evidence>
<dbReference type="GO" id="GO:0003777">
    <property type="term" value="F:microtubule motor activity"/>
    <property type="evidence" value="ECO:0007669"/>
    <property type="project" value="InterPro"/>
</dbReference>
<feature type="coiled-coil region" evidence="9">
    <location>
        <begin position="1223"/>
        <end position="1315"/>
    </location>
</feature>
<dbReference type="PROSITE" id="PS50067">
    <property type="entry name" value="KINESIN_MOTOR_2"/>
    <property type="match status" value="1"/>
</dbReference>
<dbReference type="GO" id="GO:0008270">
    <property type="term" value="F:zinc ion binding"/>
    <property type="evidence" value="ECO:0007669"/>
    <property type="project" value="InterPro"/>
</dbReference>
<evidence type="ECO:0000259" key="11">
    <source>
        <dbReference type="PROSITE" id="PS50067"/>
    </source>
</evidence>
<dbReference type="InterPro" id="IPR007219">
    <property type="entry name" value="XnlR_reg_dom"/>
</dbReference>
<keyword evidence="3 8" id="KW-0067">ATP-binding</keyword>
<evidence type="ECO:0000256" key="10">
    <source>
        <dbReference type="SAM" id="MobiDB-lite"/>
    </source>
</evidence>
<dbReference type="SMART" id="SM00906">
    <property type="entry name" value="Fungal_trans"/>
    <property type="match status" value="1"/>
</dbReference>
<comment type="similarity">
    <text evidence="7">Belongs to the TRAFAC class myosin-kinesin ATPase superfamily. Kinesin family. KIN-12 subfamily.</text>
</comment>
<dbReference type="PANTHER" id="PTHR37739:SF8">
    <property type="entry name" value="KINESIN-LIKE PROTEIN KIN-12D"/>
    <property type="match status" value="1"/>
</dbReference>
<feature type="compositionally biased region" description="Polar residues" evidence="10">
    <location>
        <begin position="1423"/>
        <end position="1434"/>
    </location>
</feature>
<keyword evidence="13" id="KW-1185">Reference proteome</keyword>
<proteinExistence type="inferred from homology"/>
<keyword evidence="2 8" id="KW-0547">Nucleotide-binding</keyword>
<feature type="region of interest" description="Disordered" evidence="10">
    <location>
        <begin position="551"/>
        <end position="617"/>
    </location>
</feature>
<dbReference type="SUPFAM" id="SSF52540">
    <property type="entry name" value="P-loop containing nucleoside triphosphate hydrolases"/>
    <property type="match status" value="1"/>
</dbReference>
<dbReference type="PRINTS" id="PR00380">
    <property type="entry name" value="KINESINHEAVY"/>
</dbReference>
<dbReference type="InterPro" id="IPR001752">
    <property type="entry name" value="Kinesin_motor_dom"/>
</dbReference>
<evidence type="ECO:0000256" key="4">
    <source>
        <dbReference type="ARBA" id="ARBA00023054"/>
    </source>
</evidence>
<gene>
    <name evidence="12" type="primary">KIF15</name>
    <name evidence="12" type="ORF">BG006_005263</name>
</gene>
<name>A0A9P5SN74_9FUNG</name>
<dbReference type="GO" id="GO:0008017">
    <property type="term" value="F:microtubule binding"/>
    <property type="evidence" value="ECO:0007669"/>
    <property type="project" value="InterPro"/>
</dbReference>
<dbReference type="GO" id="GO:0007018">
    <property type="term" value="P:microtubule-based movement"/>
    <property type="evidence" value="ECO:0007669"/>
    <property type="project" value="InterPro"/>
</dbReference>
<evidence type="ECO:0000256" key="8">
    <source>
        <dbReference type="PROSITE-ProRule" id="PRU00283"/>
    </source>
</evidence>